<keyword evidence="1" id="KW-0315">Glutamine amidotransferase</keyword>
<dbReference type="GO" id="GO:0000107">
    <property type="term" value="F:imidazoleglycerol-phosphate synthase activity"/>
    <property type="evidence" value="ECO:0007669"/>
    <property type="project" value="TreeGrafter"/>
</dbReference>
<reference evidence="2 3" key="1">
    <citation type="journal article" date="2014" name="Agronomy (Basel)">
        <title>A Draft Genome Sequence for Ensete ventricosum, the Drought-Tolerant Tree Against Hunger.</title>
        <authorList>
            <person name="Harrison J."/>
            <person name="Moore K.A."/>
            <person name="Paszkiewicz K."/>
            <person name="Jones T."/>
            <person name="Grant M."/>
            <person name="Ambacheew D."/>
            <person name="Muzemil S."/>
            <person name="Studholme D.J."/>
        </authorList>
    </citation>
    <scope>NUCLEOTIDE SEQUENCE [LARGE SCALE GENOMIC DNA]</scope>
</reference>
<evidence type="ECO:0000313" key="2">
    <source>
        <dbReference type="EMBL" id="RRT78594.1"/>
    </source>
</evidence>
<dbReference type="Proteomes" id="UP000287651">
    <property type="component" value="Unassembled WGS sequence"/>
</dbReference>
<evidence type="ECO:0000313" key="3">
    <source>
        <dbReference type="Proteomes" id="UP000287651"/>
    </source>
</evidence>
<protein>
    <recommendedName>
        <fullName evidence="4">Glutamine amidotransferase domain-containing protein</fullName>
    </recommendedName>
</protein>
<gene>
    <name evidence="2" type="ORF">B296_00024059</name>
</gene>
<dbReference type="AlphaFoldDB" id="A0A427AQS4"/>
<dbReference type="PANTHER" id="PTHR42701:SF1">
    <property type="entry name" value="IMIDAZOLE GLYCEROL PHOSPHATE SYNTHASE SUBUNIT HISH"/>
    <property type="match status" value="1"/>
</dbReference>
<evidence type="ECO:0000256" key="1">
    <source>
        <dbReference type="ARBA" id="ARBA00022962"/>
    </source>
</evidence>
<dbReference type="InterPro" id="IPR010139">
    <property type="entry name" value="Imidazole-glycPsynth_HisH"/>
</dbReference>
<evidence type="ECO:0008006" key="4">
    <source>
        <dbReference type="Google" id="ProtNLM"/>
    </source>
</evidence>
<dbReference type="Gene3D" id="3.40.50.880">
    <property type="match status" value="1"/>
</dbReference>
<organism evidence="2 3">
    <name type="scientific">Ensete ventricosum</name>
    <name type="common">Abyssinian banana</name>
    <name type="synonym">Musa ensete</name>
    <dbReference type="NCBI Taxonomy" id="4639"/>
    <lineage>
        <taxon>Eukaryota</taxon>
        <taxon>Viridiplantae</taxon>
        <taxon>Streptophyta</taxon>
        <taxon>Embryophyta</taxon>
        <taxon>Tracheophyta</taxon>
        <taxon>Spermatophyta</taxon>
        <taxon>Magnoliopsida</taxon>
        <taxon>Liliopsida</taxon>
        <taxon>Zingiberales</taxon>
        <taxon>Musaceae</taxon>
        <taxon>Ensete</taxon>
    </lineage>
</organism>
<accession>A0A427AQS4</accession>
<dbReference type="EMBL" id="AMZH03001635">
    <property type="protein sequence ID" value="RRT78594.1"/>
    <property type="molecule type" value="Genomic_DNA"/>
</dbReference>
<proteinExistence type="predicted"/>
<dbReference type="InterPro" id="IPR029062">
    <property type="entry name" value="Class_I_gatase-like"/>
</dbReference>
<dbReference type="PANTHER" id="PTHR42701">
    <property type="entry name" value="IMIDAZOLE GLYCEROL PHOSPHATE SYNTHASE SUBUNIT HISH"/>
    <property type="match status" value="1"/>
</dbReference>
<dbReference type="GO" id="GO:0000105">
    <property type="term" value="P:L-histidine biosynthetic process"/>
    <property type="evidence" value="ECO:0007669"/>
    <property type="project" value="InterPro"/>
</dbReference>
<name>A0A427AQS4_ENSVE</name>
<sequence length="190" mass="20419">MDAPALSSSRGVSILLRPPPPLTLRRALSPTKPYSRIKTKPFSICASTSSDSSEKPCPRFSFPNRLFPVLVHDSSSCSLLYGGVAAAAVTLLDYGAGNVRSLRNAIRYLGFDIKDVSVSCVLSSPHSLFLGYFVAPPNSCLKLDKLRTLYTLERIGAKVQKPEDILSANRLVFPGVGAFAAAMEVLEQSG</sequence>
<comment type="caution">
    <text evidence="2">The sequence shown here is derived from an EMBL/GenBank/DDBJ whole genome shotgun (WGS) entry which is preliminary data.</text>
</comment>